<keyword evidence="1" id="KW-0472">Membrane</keyword>
<dbReference type="OrthoDB" id="2242169at2"/>
<keyword evidence="4" id="KW-1185">Reference proteome</keyword>
<evidence type="ECO:0000313" key="4">
    <source>
        <dbReference type="Proteomes" id="UP000183257"/>
    </source>
</evidence>
<accession>A0A1K1QKP6</accession>
<evidence type="ECO:0000256" key="1">
    <source>
        <dbReference type="SAM" id="Phobius"/>
    </source>
</evidence>
<proteinExistence type="predicted"/>
<dbReference type="EMBL" id="FPIY01000004">
    <property type="protein sequence ID" value="SFW60341.1"/>
    <property type="molecule type" value="Genomic_DNA"/>
</dbReference>
<sequence>MKALNIVKYVLTVIGAGMLVGTFFLYKSTSDFIEKSVETQGTVIELLESRSKSSSDNSIMYKPLVAFTDAKGTEVEFASSTSSNPPSYSVNEKVDVIYNPESPNKAKIKGFFSLWGGAMILGILGLIVFLIGFGIIVSSVKKKNMLKHLKTHGTRIESDFQNVTLNTTLAVNGQNPYVVVSQWQNPTTSELHLFTSDNIWFDPTDFIKTDKINVLIDKKDPKKYAVDLSFLPKVAG</sequence>
<gene>
    <name evidence="3" type="ORF">SAMN05660313_02731</name>
</gene>
<feature type="transmembrane region" description="Helical" evidence="1">
    <location>
        <begin position="112"/>
        <end position="137"/>
    </location>
</feature>
<keyword evidence="1" id="KW-1133">Transmembrane helix</keyword>
<dbReference type="RefSeq" id="WP_072304361.1">
    <property type="nucleotide sequence ID" value="NZ_FPIY01000004.1"/>
</dbReference>
<dbReference type="Proteomes" id="UP000183257">
    <property type="component" value="Unassembled WGS sequence"/>
</dbReference>
<dbReference type="AlphaFoldDB" id="A0A1K1QKP6"/>
<evidence type="ECO:0000259" key="2">
    <source>
        <dbReference type="Pfam" id="PF12158"/>
    </source>
</evidence>
<protein>
    <recommendedName>
        <fullName evidence="2">DUF3592 domain-containing protein</fullName>
    </recommendedName>
</protein>
<dbReference type="InterPro" id="IPR021994">
    <property type="entry name" value="DUF3592"/>
</dbReference>
<keyword evidence="1" id="KW-0812">Transmembrane</keyword>
<dbReference type="Pfam" id="PF12158">
    <property type="entry name" value="DUF3592"/>
    <property type="match status" value="1"/>
</dbReference>
<dbReference type="STRING" id="76595.SAMN05660313_02731"/>
<feature type="transmembrane region" description="Helical" evidence="1">
    <location>
        <begin position="6"/>
        <end position="26"/>
    </location>
</feature>
<organism evidence="3 4">
    <name type="scientific">Cellulophaga fucicola</name>
    <dbReference type="NCBI Taxonomy" id="76595"/>
    <lineage>
        <taxon>Bacteria</taxon>
        <taxon>Pseudomonadati</taxon>
        <taxon>Bacteroidota</taxon>
        <taxon>Flavobacteriia</taxon>
        <taxon>Flavobacteriales</taxon>
        <taxon>Flavobacteriaceae</taxon>
        <taxon>Cellulophaga</taxon>
    </lineage>
</organism>
<evidence type="ECO:0000313" key="3">
    <source>
        <dbReference type="EMBL" id="SFW60341.1"/>
    </source>
</evidence>
<name>A0A1K1QKP6_9FLAO</name>
<feature type="domain" description="DUF3592" evidence="2">
    <location>
        <begin position="39"/>
        <end position="112"/>
    </location>
</feature>
<reference evidence="4" key="1">
    <citation type="submission" date="2016-11" db="EMBL/GenBank/DDBJ databases">
        <authorList>
            <person name="Varghese N."/>
            <person name="Submissions S."/>
        </authorList>
    </citation>
    <scope>NUCLEOTIDE SEQUENCE [LARGE SCALE GENOMIC DNA]</scope>
    <source>
        <strain evidence="4">DSM 24786</strain>
    </source>
</reference>